<evidence type="ECO:0000313" key="3">
    <source>
        <dbReference type="EMBL" id="XBH14939.1"/>
    </source>
</evidence>
<name>A0AAU7DB59_9BACT</name>
<organism evidence="3">
    <name type="scientific">Edaphobacter paludis</name>
    <dbReference type="NCBI Taxonomy" id="3035702"/>
    <lineage>
        <taxon>Bacteria</taxon>
        <taxon>Pseudomonadati</taxon>
        <taxon>Acidobacteriota</taxon>
        <taxon>Terriglobia</taxon>
        <taxon>Terriglobales</taxon>
        <taxon>Acidobacteriaceae</taxon>
        <taxon>Edaphobacter</taxon>
    </lineage>
</organism>
<evidence type="ECO:0000259" key="1">
    <source>
        <dbReference type="Pfam" id="PF12705"/>
    </source>
</evidence>
<dbReference type="InterPro" id="IPR011604">
    <property type="entry name" value="PDDEXK-like_dom_sf"/>
</dbReference>
<proteinExistence type="predicted"/>
<accession>A0AAU7D287</accession>
<dbReference type="InterPro" id="IPR038726">
    <property type="entry name" value="PDDEXK_AddAB-type"/>
</dbReference>
<evidence type="ECO:0000313" key="2">
    <source>
        <dbReference type="EMBL" id="XBH11457.1"/>
    </source>
</evidence>
<dbReference type="Gene3D" id="3.90.320.10">
    <property type="match status" value="1"/>
</dbReference>
<dbReference type="KEGG" id="epl:P4G45_06955"/>
<dbReference type="InterPro" id="IPR027417">
    <property type="entry name" value="P-loop_NTPase"/>
</dbReference>
<gene>
    <name evidence="2" type="ORF">P4G45_06955</name>
    <name evidence="3" type="ORF">P8936_07190</name>
</gene>
<dbReference type="SUPFAM" id="SSF52540">
    <property type="entry name" value="P-loop containing nucleoside triphosphate hydrolases"/>
    <property type="match status" value="1"/>
</dbReference>
<reference evidence="3" key="1">
    <citation type="submission" date="2023-03" db="EMBL/GenBank/DDBJ databases">
        <title>Edaphobacter sp.</title>
        <authorList>
            <person name="Huber K.J."/>
            <person name="Papendorf J."/>
            <person name="Pilke C."/>
            <person name="Bunk B."/>
            <person name="Sproeer C."/>
            <person name="Pester M."/>
        </authorList>
    </citation>
    <scope>NUCLEOTIDE SEQUENCE</scope>
    <source>
        <strain evidence="2">DSM 109919</strain>
        <strain evidence="3">DSM 109920</strain>
    </source>
</reference>
<accession>A0AAU7DB59</accession>
<dbReference type="NCBIfam" id="TIGR03623">
    <property type="entry name" value="probable DNA repair protein"/>
    <property type="match status" value="1"/>
</dbReference>
<dbReference type="EMBL" id="CP121194">
    <property type="protein sequence ID" value="XBH11457.1"/>
    <property type="molecule type" value="Genomic_DNA"/>
</dbReference>
<dbReference type="AlphaFoldDB" id="A0AAU7DB59"/>
<feature type="domain" description="PD-(D/E)XK endonuclease-like" evidence="1">
    <location>
        <begin position="637"/>
        <end position="902"/>
    </location>
</feature>
<dbReference type="Pfam" id="PF12705">
    <property type="entry name" value="PDDEXK_1"/>
    <property type="match status" value="1"/>
</dbReference>
<dbReference type="EMBL" id="CP121195">
    <property type="protein sequence ID" value="XBH14939.1"/>
    <property type="molecule type" value="Genomic_DNA"/>
</dbReference>
<sequence length="923" mass="102616">MPIEFWQADFQRQRAYNRSMDGEDLLPLKIAQALDRGATVVTGNQRAARTLRIAFDRRNRALGLNSWQPPAVMAWDTWITRLWRGLLLDGQTSKLLLNRSQEHAVWRRILTADAELHSLQTPDTLAEMAAEAWSLLCSYNGQERLRGSAVSADTRAFHRWALKFAQQCKADGLLARAQLESALRAAASAGQLAAETATEIALVGFDSLTPAQSSLLEGLRATGVNIEELSISIAADRKMLIATADEREELRTAALGIRRLLEERPHASVAVITSGLEKQRAEIDRTFREILAPELEDITASPNSGPFEFSVGVMLANTPLITSALDLLRWCTGALPLERVSRLLLSPYLASIATENGARAEFDAFELRRAKLLRPEISLEWLISALEGSRHKSKLTGLLGKLRTMLIAAKRLTKNEQRSHSEWAETMRELLSAAGWGSGQGEDSVEFQTRRKWDSVLDELATLDFDGQRVGFFEALDAVSRIAQQTMFAPESREAPVQIIGPLEAAGSTFDAIWFLRSGELSWPVPRSSNPLLPWPLQRDLAMPGTDAQLDAEQARRITKRIAESAATVVFSYANESAEGRQRQSSTMNGLDLEPVAIEEIAMAEAQPTFLETEKVEDTGSLPQLPDQVIHGGAEILKLQAACGFRAFAERRLWSTELRTTEMGLDAAERGTIVHLVLEEFWKVVKTQNALKVMPSSERAALLDQCISTALEKSEKLSVTPWDAAYLDMQRERLRNLLGPWLELELTRPPFTVKLSEKELKDVQIGPLRLSVRVDRVDIGESGEIIIDYKTGVANPSEWLSDRPDAPQLPLYAVLSEAVQLEAVAFGQVRAGKDMGLQGFSISEESGIRMPRQRPANLAEQVEEWRQVLTSLAEDFYNGDTRVRPKSFPTTCTYCTQRLLCRIDAASFEEAMDDEEATEAESD</sequence>
<protein>
    <submittedName>
        <fullName evidence="3">PD-(D/E)XK nuclease family protein</fullName>
    </submittedName>
</protein>
<dbReference type="RefSeq" id="WP_348268949.1">
    <property type="nucleotide sequence ID" value="NZ_CP121194.1"/>
</dbReference>
<dbReference type="InterPro" id="IPR019925">
    <property type="entry name" value="DNA_repair_protein_predicted"/>
</dbReference>